<reference evidence="2 3" key="1">
    <citation type="submission" date="2016-07" db="EMBL/GenBank/DDBJ databases">
        <title>Pervasive Adenine N6-methylation of Active Genes in Fungi.</title>
        <authorList>
            <consortium name="DOE Joint Genome Institute"/>
            <person name="Mondo S.J."/>
            <person name="Dannebaum R.O."/>
            <person name="Kuo R.C."/>
            <person name="Labutti K."/>
            <person name="Haridas S."/>
            <person name="Kuo A."/>
            <person name="Salamov A."/>
            <person name="Ahrendt S.R."/>
            <person name="Lipzen A."/>
            <person name="Sullivan W."/>
            <person name="Andreopoulos W.B."/>
            <person name="Clum A."/>
            <person name="Lindquist E."/>
            <person name="Daum C."/>
            <person name="Ramamoorthy G.K."/>
            <person name="Gryganskyi A."/>
            <person name="Culley D."/>
            <person name="Magnuson J.K."/>
            <person name="James T.Y."/>
            <person name="O'Malley M.A."/>
            <person name="Stajich J.E."/>
            <person name="Spatafora J.W."/>
            <person name="Visel A."/>
            <person name="Grigoriev I.V."/>
        </authorList>
    </citation>
    <scope>NUCLEOTIDE SEQUENCE [LARGE SCALE GENOMIC DNA]</scope>
    <source>
        <strain evidence="2 3">NRRL 3116</strain>
    </source>
</reference>
<keyword evidence="1" id="KW-1133">Transmembrane helix</keyword>
<dbReference type="Proteomes" id="UP000193648">
    <property type="component" value="Unassembled WGS sequence"/>
</dbReference>
<protein>
    <submittedName>
        <fullName evidence="2">Uncharacterized protein</fullName>
    </submittedName>
</protein>
<dbReference type="EMBL" id="MCFF01000014">
    <property type="protein sequence ID" value="ORZ19256.1"/>
    <property type="molecule type" value="Genomic_DNA"/>
</dbReference>
<dbReference type="InParanoid" id="A0A1Y2GQT0"/>
<evidence type="ECO:0000313" key="2">
    <source>
        <dbReference type="EMBL" id="ORZ19256.1"/>
    </source>
</evidence>
<feature type="transmembrane region" description="Helical" evidence="1">
    <location>
        <begin position="34"/>
        <end position="55"/>
    </location>
</feature>
<evidence type="ECO:0000256" key="1">
    <source>
        <dbReference type="SAM" id="Phobius"/>
    </source>
</evidence>
<accession>A0A1Y2GQT0</accession>
<keyword evidence="1" id="KW-0472">Membrane</keyword>
<name>A0A1Y2GQT0_9FUNG</name>
<keyword evidence="1" id="KW-0812">Transmembrane</keyword>
<comment type="caution">
    <text evidence="2">The sequence shown here is derived from an EMBL/GenBank/DDBJ whole genome shotgun (WGS) entry which is preliminary data.</text>
</comment>
<dbReference type="AlphaFoldDB" id="A0A1Y2GQT0"/>
<sequence>MGLPLSLGLGLPLSLGLGHPKCIRNLSARDKIDLFKACFFPFLHFFLFFLFFYFFTTNLNTFQIYCSAHSSLPNQLSILHFLLIQTTAFPTPLSKTKCNPSLNAKHPRTIPLSMRGKCQRNNEPKRHKDRWQMSIELLIGRRLLHGCDQSTITGDIEIPIEPMNGRGREHSGIAAAMQTGCAEHFCVIR</sequence>
<proteinExistence type="predicted"/>
<dbReference type="RefSeq" id="XP_021882424.1">
    <property type="nucleotide sequence ID" value="XM_022030500.1"/>
</dbReference>
<gene>
    <name evidence="2" type="ORF">BCR41DRAFT_42489</name>
</gene>
<keyword evidence="3" id="KW-1185">Reference proteome</keyword>
<evidence type="ECO:0000313" key="3">
    <source>
        <dbReference type="Proteomes" id="UP000193648"/>
    </source>
</evidence>
<dbReference type="GeneID" id="33572342"/>
<organism evidence="2 3">
    <name type="scientific">Lobosporangium transversale</name>
    <dbReference type="NCBI Taxonomy" id="64571"/>
    <lineage>
        <taxon>Eukaryota</taxon>
        <taxon>Fungi</taxon>
        <taxon>Fungi incertae sedis</taxon>
        <taxon>Mucoromycota</taxon>
        <taxon>Mortierellomycotina</taxon>
        <taxon>Mortierellomycetes</taxon>
        <taxon>Mortierellales</taxon>
        <taxon>Mortierellaceae</taxon>
        <taxon>Lobosporangium</taxon>
    </lineage>
</organism>